<dbReference type="PROSITE" id="PS51257">
    <property type="entry name" value="PROKAR_LIPOPROTEIN"/>
    <property type="match status" value="1"/>
</dbReference>
<dbReference type="RefSeq" id="WP_377092865.1">
    <property type="nucleotide sequence ID" value="NZ_JBHSJM010000001.1"/>
</dbReference>
<comment type="caution">
    <text evidence="2">The sequence shown here is derived from an EMBL/GenBank/DDBJ whole genome shotgun (WGS) entry which is preliminary data.</text>
</comment>
<proteinExistence type="predicted"/>
<name>A0ABW5E3E9_9BACT</name>
<dbReference type="Proteomes" id="UP001597297">
    <property type="component" value="Unassembled WGS sequence"/>
</dbReference>
<sequence length="98" mass="11673">MLKHWVSLGGVALLSSCASQFPGEPNSAVSEYSEGERHRHGMDMQHAHRVEAYDRAHFHPNKNWEVTRTVAEEKKRRLDRYYDQRRMSMVMRPRRVRH</sequence>
<evidence type="ECO:0008006" key="4">
    <source>
        <dbReference type="Google" id="ProtNLM"/>
    </source>
</evidence>
<keyword evidence="3" id="KW-1185">Reference proteome</keyword>
<feature type="region of interest" description="Disordered" evidence="1">
    <location>
        <begin position="22"/>
        <end position="42"/>
    </location>
</feature>
<gene>
    <name evidence="2" type="ORF">ACFSQZ_10690</name>
</gene>
<evidence type="ECO:0000313" key="2">
    <source>
        <dbReference type="EMBL" id="MFD2276937.1"/>
    </source>
</evidence>
<reference evidence="3" key="1">
    <citation type="journal article" date="2019" name="Int. J. Syst. Evol. Microbiol.">
        <title>The Global Catalogue of Microorganisms (GCM) 10K type strain sequencing project: providing services to taxonomists for standard genome sequencing and annotation.</title>
        <authorList>
            <consortium name="The Broad Institute Genomics Platform"/>
            <consortium name="The Broad Institute Genome Sequencing Center for Infectious Disease"/>
            <person name="Wu L."/>
            <person name="Ma J."/>
        </authorList>
    </citation>
    <scope>NUCLEOTIDE SEQUENCE [LARGE SCALE GENOMIC DNA]</scope>
    <source>
        <strain evidence="3">JCM 16545</strain>
    </source>
</reference>
<evidence type="ECO:0000313" key="3">
    <source>
        <dbReference type="Proteomes" id="UP001597297"/>
    </source>
</evidence>
<evidence type="ECO:0000256" key="1">
    <source>
        <dbReference type="SAM" id="MobiDB-lite"/>
    </source>
</evidence>
<dbReference type="EMBL" id="JBHUJC010000034">
    <property type="protein sequence ID" value="MFD2276937.1"/>
    <property type="molecule type" value="Genomic_DNA"/>
</dbReference>
<protein>
    <recommendedName>
        <fullName evidence="4">Lipoprotein</fullName>
    </recommendedName>
</protein>
<accession>A0ABW5E3E9</accession>
<organism evidence="2 3">
    <name type="scientific">Rubritalea spongiae</name>
    <dbReference type="NCBI Taxonomy" id="430797"/>
    <lineage>
        <taxon>Bacteria</taxon>
        <taxon>Pseudomonadati</taxon>
        <taxon>Verrucomicrobiota</taxon>
        <taxon>Verrucomicrobiia</taxon>
        <taxon>Verrucomicrobiales</taxon>
        <taxon>Rubritaleaceae</taxon>
        <taxon>Rubritalea</taxon>
    </lineage>
</organism>